<evidence type="ECO:0000313" key="2">
    <source>
        <dbReference type="EMBL" id="AUT76255.1"/>
    </source>
</evidence>
<dbReference type="KEGG" id="phs:C2L64_49205"/>
<evidence type="ECO:0000256" key="1">
    <source>
        <dbReference type="SAM" id="SignalP"/>
    </source>
</evidence>
<keyword evidence="1" id="KW-0732">Signal</keyword>
<gene>
    <name evidence="2" type="ORF">C2L64_49205</name>
</gene>
<feature type="chain" id="PRO_5043018703" evidence="1">
    <location>
        <begin position="21"/>
        <end position="76"/>
    </location>
</feature>
<sequence>MRMQLLAAAIACTVSATSFADEQPAQVTRAQVASELEALHRAGYSPQDWVHYPDNIQAAERRIRAQHADVQTKTDH</sequence>
<dbReference type="InterPro" id="IPR025421">
    <property type="entry name" value="DUF4148"/>
</dbReference>
<dbReference type="Pfam" id="PF13663">
    <property type="entry name" value="DUF4148"/>
    <property type="match status" value="1"/>
</dbReference>
<name>A0AAN1MQX9_9BURK</name>
<protein>
    <submittedName>
        <fullName evidence="2">DUF4148 domain-containing protein</fullName>
    </submittedName>
</protein>
<dbReference type="AlphaFoldDB" id="A0AAN1MQX9"/>
<reference evidence="2 3" key="1">
    <citation type="submission" date="2018-01" db="EMBL/GenBank/DDBJ databases">
        <title>Species boundaries and ecological features among Paraburkholderia terrae DSMZ17804T, P. hospita DSMZ17164T and P. caribensis DSMZ13236T.</title>
        <authorList>
            <person name="Pratama A.A."/>
        </authorList>
    </citation>
    <scope>NUCLEOTIDE SEQUENCE [LARGE SCALE GENOMIC DNA]</scope>
    <source>
        <strain evidence="2 3">DSM 17164</strain>
    </source>
</reference>
<accession>A0AAN1MQX9</accession>
<dbReference type="GeneID" id="55536227"/>
<feature type="signal peptide" evidence="1">
    <location>
        <begin position="1"/>
        <end position="20"/>
    </location>
</feature>
<dbReference type="EMBL" id="CP026109">
    <property type="protein sequence ID" value="AUT76255.1"/>
    <property type="molecule type" value="Genomic_DNA"/>
</dbReference>
<organism evidence="2 3">
    <name type="scientific">Paraburkholderia hospita</name>
    <dbReference type="NCBI Taxonomy" id="169430"/>
    <lineage>
        <taxon>Bacteria</taxon>
        <taxon>Pseudomonadati</taxon>
        <taxon>Pseudomonadota</taxon>
        <taxon>Betaproteobacteria</taxon>
        <taxon>Burkholderiales</taxon>
        <taxon>Burkholderiaceae</taxon>
        <taxon>Paraburkholderia</taxon>
    </lineage>
</organism>
<proteinExistence type="predicted"/>
<dbReference type="RefSeq" id="WP_090836497.1">
    <property type="nucleotide sequence ID" value="NZ_CADFGJ010000029.1"/>
</dbReference>
<evidence type="ECO:0000313" key="3">
    <source>
        <dbReference type="Proteomes" id="UP000236649"/>
    </source>
</evidence>
<dbReference type="Proteomes" id="UP000236649">
    <property type="component" value="Chromosome 5"/>
</dbReference>